<sequence length="678" mass="72246">MTFRRSVLPAALALLMLLPSAGVRAGSNPDAQAALKRGLAALAKEDPRTARVELMNAIKADPALAAARVAQARALLMLGNGQGAQDELDRARQLGAAPGAIRHLLAHAALLQGRAQDAADLAQAADIDPRQAVFAARIAGQAYQALGQYDAAARAFDRALALAPNDAPLWADIGRFRIATGDMAAAVVASDRAVALAPRNSDTLVLRALLVREQYGLVASFPWFERALSVDRHYVPALIEYAATLSDAGRAGAALSLSRRALALAPGLPRAYMLQAVIAARAGDYDLARALLARTHGALDGQAATRLLRGVLHLQSGNSTLAIDQLAPVLDAQPLNLRVRLLLARAYAQDRQYDEAEKVLFPMVERADAGNYALILAARVQEALGHPDVAERFLTRAAAGTRGRSDVFLGAGTPGETAPDAVAAPASAAPNIRYIRALLQAREIQTALARAKDLVRVNMGAPAAHVVLGDCLMAVGRPDEAALVYQRAANIRFTEDVAFRLIDAWRMARRPDLAQQVLSVYLSQNPSSVSAQRLASAYTLGAGEAVRALPLLQGLQQRLGNNDALLMTNLAWAWMDRDDAEQALPYAAHAYRLNRASAVTSDVLGWALFRAREDKIAARDLLEKALAIAPNEPLVQLHLGQVYSSLGETGAARDLLNRAAQAKDFPRHTEALAALARL</sequence>
<dbReference type="InterPro" id="IPR019734">
    <property type="entry name" value="TPR_rpt"/>
</dbReference>
<dbReference type="PROSITE" id="PS50005">
    <property type="entry name" value="TPR"/>
    <property type="match status" value="2"/>
</dbReference>
<reference evidence="5 6" key="1">
    <citation type="submission" date="2020-08" db="EMBL/GenBank/DDBJ databases">
        <title>Genomic Encyclopedia of Type Strains, Phase IV (KMG-IV): sequencing the most valuable type-strain genomes for metagenomic binning, comparative biology and taxonomic classification.</title>
        <authorList>
            <person name="Goeker M."/>
        </authorList>
    </citation>
    <scope>NUCLEOTIDE SEQUENCE [LARGE SCALE GENOMIC DNA]</scope>
    <source>
        <strain evidence="5 6">DSM 102255</strain>
    </source>
</reference>
<accession>A0A841J1I2</accession>
<feature type="chain" id="PRO_5032879597" evidence="4">
    <location>
        <begin position="26"/>
        <end position="678"/>
    </location>
</feature>
<dbReference type="PANTHER" id="PTHR12558:SF13">
    <property type="entry name" value="CELL DIVISION CYCLE PROTEIN 27 HOMOLOG"/>
    <property type="match status" value="1"/>
</dbReference>
<feature type="repeat" description="TPR" evidence="3">
    <location>
        <begin position="133"/>
        <end position="166"/>
    </location>
</feature>
<feature type="signal peptide" evidence="4">
    <location>
        <begin position="1"/>
        <end position="25"/>
    </location>
</feature>
<organism evidence="5 6">
    <name type="scientific">Sphingobium subterraneum</name>
    <dbReference type="NCBI Taxonomy" id="627688"/>
    <lineage>
        <taxon>Bacteria</taxon>
        <taxon>Pseudomonadati</taxon>
        <taxon>Pseudomonadota</taxon>
        <taxon>Alphaproteobacteria</taxon>
        <taxon>Sphingomonadales</taxon>
        <taxon>Sphingomonadaceae</taxon>
        <taxon>Sphingobium</taxon>
    </lineage>
</organism>
<dbReference type="InterPro" id="IPR011990">
    <property type="entry name" value="TPR-like_helical_dom_sf"/>
</dbReference>
<evidence type="ECO:0000313" key="5">
    <source>
        <dbReference type="EMBL" id="MBB6124687.1"/>
    </source>
</evidence>
<evidence type="ECO:0000256" key="4">
    <source>
        <dbReference type="SAM" id="SignalP"/>
    </source>
</evidence>
<dbReference type="PROSITE" id="PS51318">
    <property type="entry name" value="TAT"/>
    <property type="match status" value="1"/>
</dbReference>
<dbReference type="RefSeq" id="WP_184081010.1">
    <property type="nucleotide sequence ID" value="NZ_JACIJP010000004.1"/>
</dbReference>
<dbReference type="SMART" id="SM00028">
    <property type="entry name" value="TPR"/>
    <property type="match status" value="8"/>
</dbReference>
<dbReference type="Proteomes" id="UP000552700">
    <property type="component" value="Unassembled WGS sequence"/>
</dbReference>
<gene>
    <name evidence="5" type="ORF">FHS92_002440</name>
</gene>
<keyword evidence="1" id="KW-0677">Repeat</keyword>
<evidence type="ECO:0000256" key="2">
    <source>
        <dbReference type="ARBA" id="ARBA00022803"/>
    </source>
</evidence>
<dbReference type="Gene3D" id="1.25.40.10">
    <property type="entry name" value="Tetratricopeptide repeat domain"/>
    <property type="match status" value="5"/>
</dbReference>
<dbReference type="EMBL" id="JACIJP010000004">
    <property type="protein sequence ID" value="MBB6124687.1"/>
    <property type="molecule type" value="Genomic_DNA"/>
</dbReference>
<dbReference type="Pfam" id="PF14559">
    <property type="entry name" value="TPR_19"/>
    <property type="match status" value="1"/>
</dbReference>
<keyword evidence="4" id="KW-0732">Signal</keyword>
<keyword evidence="6" id="KW-1185">Reference proteome</keyword>
<dbReference type="InterPro" id="IPR013105">
    <property type="entry name" value="TPR_2"/>
</dbReference>
<name>A0A841J1I2_9SPHN</name>
<evidence type="ECO:0000256" key="3">
    <source>
        <dbReference type="PROSITE-ProRule" id="PRU00339"/>
    </source>
</evidence>
<protein>
    <submittedName>
        <fullName evidence="5">Tetratricopeptide (TPR) repeat protein</fullName>
    </submittedName>
</protein>
<dbReference type="AlphaFoldDB" id="A0A841J1I2"/>
<feature type="repeat" description="TPR" evidence="3">
    <location>
        <begin position="167"/>
        <end position="200"/>
    </location>
</feature>
<comment type="caution">
    <text evidence="5">The sequence shown here is derived from an EMBL/GenBank/DDBJ whole genome shotgun (WGS) entry which is preliminary data.</text>
</comment>
<proteinExistence type="predicted"/>
<dbReference type="InterPro" id="IPR006311">
    <property type="entry name" value="TAT_signal"/>
</dbReference>
<evidence type="ECO:0000313" key="6">
    <source>
        <dbReference type="Proteomes" id="UP000552700"/>
    </source>
</evidence>
<keyword evidence="2 3" id="KW-0802">TPR repeat</keyword>
<dbReference type="PANTHER" id="PTHR12558">
    <property type="entry name" value="CELL DIVISION CYCLE 16,23,27"/>
    <property type="match status" value="1"/>
</dbReference>
<dbReference type="Pfam" id="PF13432">
    <property type="entry name" value="TPR_16"/>
    <property type="match status" value="1"/>
</dbReference>
<dbReference type="Pfam" id="PF07719">
    <property type="entry name" value="TPR_2"/>
    <property type="match status" value="1"/>
</dbReference>
<evidence type="ECO:0000256" key="1">
    <source>
        <dbReference type="ARBA" id="ARBA00022737"/>
    </source>
</evidence>
<dbReference type="SUPFAM" id="SSF48452">
    <property type="entry name" value="TPR-like"/>
    <property type="match status" value="3"/>
</dbReference>